<comment type="similarity">
    <text evidence="6">Belongs to the tRNA(Ile)-lysidine synthase family.</text>
</comment>
<feature type="domain" description="tRNA(Ile)-lysidine/2-thiocytidine synthase N-terminal" evidence="7">
    <location>
        <begin position="35"/>
        <end position="208"/>
    </location>
</feature>
<dbReference type="Gene3D" id="3.40.50.620">
    <property type="entry name" value="HUPs"/>
    <property type="match status" value="1"/>
</dbReference>
<keyword evidence="9" id="KW-1185">Reference proteome</keyword>
<dbReference type="CDD" id="cd01992">
    <property type="entry name" value="TilS_N"/>
    <property type="match status" value="1"/>
</dbReference>
<dbReference type="EMBL" id="CP139487">
    <property type="protein sequence ID" value="WPU63619.1"/>
    <property type="molecule type" value="Genomic_DNA"/>
</dbReference>
<keyword evidence="4 6" id="KW-0067">ATP-binding</keyword>
<evidence type="ECO:0000313" key="9">
    <source>
        <dbReference type="Proteomes" id="UP001324634"/>
    </source>
</evidence>
<comment type="function">
    <text evidence="6">Ligates lysine onto the cytidine present at position 34 of the AUA codon-specific tRNA(Ile) that contains the anticodon CAU, in an ATP-dependent manner. Cytidine is converted to lysidine, thus changing the amino acid specificity of the tRNA from methionine to isoleucine.</text>
</comment>
<sequence>MKRLSPIAYRALFFKHAWRFLGNVTVSKELSGSHAVAVSGGLDSMCLLWFAQSLHKQGKIGPVRAIFVHHHTREGQDADGELVKKFCKEEGIPFKMLHVEGLSASIANFEAKARKKRRELCINDLKSNELLWAGHHLDDSYEWNLMQRNRSTNPKAAVGIPVRNRTIVRPFSCVTKAQIRRLAKFEGIPFREDPTNRDLKYDRNFVRYKIIPLIKERYPKYLKFYSHYANFSTMMLKTNIMSRAGTSKIFVFEQGAVLVGSHYSEIQIQEIIHTYSNTDRGEIITPIERMLRAIDNGKKGPFHFSGGMEAFSNNTVLMIYQQGLKNYDESIARTLSTLTTNQLMSMSTYKRVELEYAWQNLLQSPDAMLNMPGLVLVLESESICKTLNTSVFNELFPRVSEVCKERGLRFITFQKCLDTWMSKKEKLPERLRLLPLSNLSNLFASH</sequence>
<name>A0AAX4HK90_9BACT</name>
<comment type="subcellular location">
    <subcellularLocation>
        <location evidence="6">Cytoplasm</location>
    </subcellularLocation>
</comment>
<proteinExistence type="inferred from homology"/>
<comment type="catalytic activity">
    <reaction evidence="5 6">
        <text>cytidine(34) in tRNA(Ile2) + L-lysine + ATP = lysidine(34) in tRNA(Ile2) + AMP + diphosphate + H(+)</text>
        <dbReference type="Rhea" id="RHEA:43744"/>
        <dbReference type="Rhea" id="RHEA-COMP:10625"/>
        <dbReference type="Rhea" id="RHEA-COMP:10670"/>
        <dbReference type="ChEBI" id="CHEBI:15378"/>
        <dbReference type="ChEBI" id="CHEBI:30616"/>
        <dbReference type="ChEBI" id="CHEBI:32551"/>
        <dbReference type="ChEBI" id="CHEBI:33019"/>
        <dbReference type="ChEBI" id="CHEBI:82748"/>
        <dbReference type="ChEBI" id="CHEBI:83665"/>
        <dbReference type="ChEBI" id="CHEBI:456215"/>
        <dbReference type="EC" id="6.3.4.19"/>
    </reaction>
</comment>
<reference evidence="8 9" key="1">
    <citation type="submission" date="2023-11" db="EMBL/GenBank/DDBJ databases">
        <title>Peredibacter starrii A3.12.</title>
        <authorList>
            <person name="Mitchell R.J."/>
        </authorList>
    </citation>
    <scope>NUCLEOTIDE SEQUENCE [LARGE SCALE GENOMIC DNA]</scope>
    <source>
        <strain evidence="8 9">A3.12</strain>
    </source>
</reference>
<keyword evidence="6" id="KW-0963">Cytoplasm</keyword>
<evidence type="ECO:0000256" key="2">
    <source>
        <dbReference type="ARBA" id="ARBA00022694"/>
    </source>
</evidence>
<organism evidence="8 9">
    <name type="scientific">Peredibacter starrii</name>
    <dbReference type="NCBI Taxonomy" id="28202"/>
    <lineage>
        <taxon>Bacteria</taxon>
        <taxon>Pseudomonadati</taxon>
        <taxon>Bdellovibrionota</taxon>
        <taxon>Bacteriovoracia</taxon>
        <taxon>Bacteriovoracales</taxon>
        <taxon>Bacteriovoracaceae</taxon>
        <taxon>Peredibacter</taxon>
    </lineage>
</organism>
<dbReference type="InterPro" id="IPR012795">
    <property type="entry name" value="tRNA_Ile_lys_synt_N"/>
</dbReference>
<accession>A0AAX4HK90</accession>
<keyword evidence="2 6" id="KW-0819">tRNA processing</keyword>
<dbReference type="PANTHER" id="PTHR43033">
    <property type="entry name" value="TRNA(ILE)-LYSIDINE SYNTHASE-RELATED"/>
    <property type="match status" value="1"/>
</dbReference>
<gene>
    <name evidence="6 8" type="primary">tilS</name>
    <name evidence="8" type="ORF">SOO65_13060</name>
</gene>
<dbReference type="GO" id="GO:0032267">
    <property type="term" value="F:tRNA(Ile)-lysidine synthase activity"/>
    <property type="evidence" value="ECO:0007669"/>
    <property type="project" value="UniProtKB-EC"/>
</dbReference>
<dbReference type="PANTHER" id="PTHR43033:SF1">
    <property type="entry name" value="TRNA(ILE)-LYSIDINE SYNTHASE-RELATED"/>
    <property type="match status" value="1"/>
</dbReference>
<dbReference type="GO" id="GO:0005524">
    <property type="term" value="F:ATP binding"/>
    <property type="evidence" value="ECO:0007669"/>
    <property type="project" value="UniProtKB-UniRule"/>
</dbReference>
<dbReference type="InterPro" id="IPR011063">
    <property type="entry name" value="TilS/TtcA_N"/>
</dbReference>
<evidence type="ECO:0000256" key="3">
    <source>
        <dbReference type="ARBA" id="ARBA00022741"/>
    </source>
</evidence>
<dbReference type="KEGG" id="psti:SOO65_13060"/>
<dbReference type="EC" id="6.3.4.19" evidence="6"/>
<evidence type="ECO:0000256" key="5">
    <source>
        <dbReference type="ARBA" id="ARBA00048539"/>
    </source>
</evidence>
<keyword evidence="3 6" id="KW-0547">Nucleotide-binding</keyword>
<keyword evidence="1 6" id="KW-0436">Ligase</keyword>
<dbReference type="InterPro" id="IPR012094">
    <property type="entry name" value="tRNA_Ile_lys_synt"/>
</dbReference>
<dbReference type="RefSeq" id="WP_321390657.1">
    <property type="nucleotide sequence ID" value="NZ_CP139487.1"/>
</dbReference>
<dbReference type="GO" id="GO:0006400">
    <property type="term" value="P:tRNA modification"/>
    <property type="evidence" value="ECO:0007669"/>
    <property type="project" value="UniProtKB-UniRule"/>
</dbReference>
<feature type="binding site" evidence="6">
    <location>
        <begin position="39"/>
        <end position="44"/>
    </location>
    <ligand>
        <name>ATP</name>
        <dbReference type="ChEBI" id="CHEBI:30616"/>
    </ligand>
</feature>
<dbReference type="AlphaFoldDB" id="A0AAX4HK90"/>
<dbReference type="SUPFAM" id="SSF52402">
    <property type="entry name" value="Adenine nucleotide alpha hydrolases-like"/>
    <property type="match status" value="1"/>
</dbReference>
<protein>
    <recommendedName>
        <fullName evidence="6">tRNA(Ile)-lysidine synthase</fullName>
        <ecNumber evidence="6">6.3.4.19</ecNumber>
    </recommendedName>
    <alternativeName>
        <fullName evidence="6">tRNA(Ile)-2-lysyl-cytidine synthase</fullName>
    </alternativeName>
    <alternativeName>
        <fullName evidence="6">tRNA(Ile)-lysidine synthetase</fullName>
    </alternativeName>
</protein>
<dbReference type="GO" id="GO:0005737">
    <property type="term" value="C:cytoplasm"/>
    <property type="evidence" value="ECO:0007669"/>
    <property type="project" value="UniProtKB-SubCell"/>
</dbReference>
<dbReference type="Proteomes" id="UP001324634">
    <property type="component" value="Chromosome"/>
</dbReference>
<dbReference type="InterPro" id="IPR014729">
    <property type="entry name" value="Rossmann-like_a/b/a_fold"/>
</dbReference>
<comment type="domain">
    <text evidence="6">The N-terminal region contains the highly conserved SGGXDS motif, predicted to be a P-loop motif involved in ATP binding.</text>
</comment>
<dbReference type="NCBIfam" id="TIGR02432">
    <property type="entry name" value="lysidine_TilS_N"/>
    <property type="match status" value="1"/>
</dbReference>
<evidence type="ECO:0000259" key="7">
    <source>
        <dbReference type="Pfam" id="PF01171"/>
    </source>
</evidence>
<evidence type="ECO:0000256" key="6">
    <source>
        <dbReference type="HAMAP-Rule" id="MF_01161"/>
    </source>
</evidence>
<evidence type="ECO:0000313" key="8">
    <source>
        <dbReference type="EMBL" id="WPU63619.1"/>
    </source>
</evidence>
<evidence type="ECO:0000256" key="4">
    <source>
        <dbReference type="ARBA" id="ARBA00022840"/>
    </source>
</evidence>
<dbReference type="Pfam" id="PF01171">
    <property type="entry name" value="ATP_bind_3"/>
    <property type="match status" value="1"/>
</dbReference>
<dbReference type="HAMAP" id="MF_01161">
    <property type="entry name" value="tRNA_Ile_lys_synt"/>
    <property type="match status" value="1"/>
</dbReference>
<evidence type="ECO:0000256" key="1">
    <source>
        <dbReference type="ARBA" id="ARBA00022598"/>
    </source>
</evidence>